<dbReference type="PRINTS" id="PR00081">
    <property type="entry name" value="GDHRDH"/>
</dbReference>
<name>A0AAV1LBV9_9NEOP</name>
<dbReference type="PRINTS" id="PR00080">
    <property type="entry name" value="SDRFAMILY"/>
</dbReference>
<keyword evidence="5" id="KW-1185">Reference proteome</keyword>
<accession>A0AAV1LBV9</accession>
<dbReference type="EMBL" id="CAVLGL010000088">
    <property type="protein sequence ID" value="CAK1592970.1"/>
    <property type="molecule type" value="Genomic_DNA"/>
</dbReference>
<organism evidence="4 5">
    <name type="scientific">Parnassius mnemosyne</name>
    <name type="common">clouded apollo</name>
    <dbReference type="NCBI Taxonomy" id="213953"/>
    <lineage>
        <taxon>Eukaryota</taxon>
        <taxon>Metazoa</taxon>
        <taxon>Ecdysozoa</taxon>
        <taxon>Arthropoda</taxon>
        <taxon>Hexapoda</taxon>
        <taxon>Insecta</taxon>
        <taxon>Pterygota</taxon>
        <taxon>Neoptera</taxon>
        <taxon>Endopterygota</taxon>
        <taxon>Lepidoptera</taxon>
        <taxon>Glossata</taxon>
        <taxon>Ditrysia</taxon>
        <taxon>Papilionoidea</taxon>
        <taxon>Papilionidae</taxon>
        <taxon>Parnassiinae</taxon>
        <taxon>Parnassini</taxon>
        <taxon>Parnassius</taxon>
        <taxon>Driopa</taxon>
    </lineage>
</organism>
<dbReference type="GO" id="GO:0016616">
    <property type="term" value="F:oxidoreductase activity, acting on the CH-OH group of donors, NAD or NADP as acceptor"/>
    <property type="evidence" value="ECO:0007669"/>
    <property type="project" value="TreeGrafter"/>
</dbReference>
<comment type="caution">
    <text evidence="4">The sequence shown here is derived from an EMBL/GenBank/DDBJ whole genome shotgun (WGS) entry which is preliminary data.</text>
</comment>
<reference evidence="4 5" key="1">
    <citation type="submission" date="2023-11" db="EMBL/GenBank/DDBJ databases">
        <authorList>
            <person name="Hedman E."/>
            <person name="Englund M."/>
            <person name="Stromberg M."/>
            <person name="Nyberg Akerstrom W."/>
            <person name="Nylinder S."/>
            <person name="Jareborg N."/>
            <person name="Kallberg Y."/>
            <person name="Kronander E."/>
        </authorList>
    </citation>
    <scope>NUCLEOTIDE SEQUENCE [LARGE SCALE GENOMIC DNA]</scope>
</reference>
<evidence type="ECO:0008006" key="6">
    <source>
        <dbReference type="Google" id="ProtNLM"/>
    </source>
</evidence>
<evidence type="ECO:0000256" key="3">
    <source>
        <dbReference type="RuleBase" id="RU000363"/>
    </source>
</evidence>
<dbReference type="Pfam" id="PF00106">
    <property type="entry name" value="adh_short"/>
    <property type="match status" value="1"/>
</dbReference>
<dbReference type="AlphaFoldDB" id="A0AAV1LBV9"/>
<dbReference type="GO" id="GO:0005737">
    <property type="term" value="C:cytoplasm"/>
    <property type="evidence" value="ECO:0007669"/>
    <property type="project" value="TreeGrafter"/>
</dbReference>
<evidence type="ECO:0000313" key="5">
    <source>
        <dbReference type="Proteomes" id="UP001314205"/>
    </source>
</evidence>
<sequence length="273" mass="29780">MVYDLNGKVVLITGGAEGIGAGVVRCLLEENVQHVAILDVAVDLGTALQNDLNNKYGKNKVKFFKCDVTNEDELFGAFAATRDAHGYIDVVINNAAIMNDTQRCYKKEIEINFTALVTSTLKALELMRKDKDGKGGAIINMSSVAALEQSPMLPIYYGTKSAVLQFSCCLGLPDYYDRTGVRMITMCFGKTDTALLSEKKIATFDEVIEKNLQKYLGAFQGQKVESAARAVVQACKLGESGSVWFSGKDKPVKDVTDFVKEAYGIMTKGADMM</sequence>
<gene>
    <name evidence="4" type="ORF">PARMNEM_LOCUS12829</name>
</gene>
<dbReference type="InterPro" id="IPR002347">
    <property type="entry name" value="SDR_fam"/>
</dbReference>
<dbReference type="PANTHER" id="PTHR44229:SF8">
    <property type="entry name" value="ALCOHOL DEHYDROGENASE-RELATED"/>
    <property type="match status" value="1"/>
</dbReference>
<dbReference type="PANTHER" id="PTHR44229">
    <property type="entry name" value="15-HYDROXYPROSTAGLANDIN DEHYDROGENASE [NAD(+)]"/>
    <property type="match status" value="1"/>
</dbReference>
<comment type="similarity">
    <text evidence="1 3">Belongs to the short-chain dehydrogenases/reductases (SDR) family.</text>
</comment>
<dbReference type="SUPFAM" id="SSF51735">
    <property type="entry name" value="NAD(P)-binding Rossmann-fold domains"/>
    <property type="match status" value="1"/>
</dbReference>
<dbReference type="InterPro" id="IPR036291">
    <property type="entry name" value="NAD(P)-bd_dom_sf"/>
</dbReference>
<dbReference type="Proteomes" id="UP001314205">
    <property type="component" value="Unassembled WGS sequence"/>
</dbReference>
<dbReference type="Gene3D" id="3.40.50.720">
    <property type="entry name" value="NAD(P)-binding Rossmann-like Domain"/>
    <property type="match status" value="1"/>
</dbReference>
<protein>
    <recommendedName>
        <fullName evidence="6">Alcohol dehydrogenase</fullName>
    </recommendedName>
</protein>
<evidence type="ECO:0000256" key="1">
    <source>
        <dbReference type="ARBA" id="ARBA00006484"/>
    </source>
</evidence>
<evidence type="ECO:0000256" key="2">
    <source>
        <dbReference type="ARBA" id="ARBA00023002"/>
    </source>
</evidence>
<keyword evidence="2" id="KW-0560">Oxidoreductase</keyword>
<proteinExistence type="inferred from homology"/>
<evidence type="ECO:0000313" key="4">
    <source>
        <dbReference type="EMBL" id="CAK1592970.1"/>
    </source>
</evidence>